<reference evidence="2 3" key="1">
    <citation type="journal article" date="2015" name="MBio">
        <title>Genome-Resolved Metagenomic Analysis Reveals Roles for Candidate Phyla and Other Microbial Community Members in Biogeochemical Transformations in Oil Reservoirs.</title>
        <authorList>
            <person name="Hu P."/>
            <person name="Tom L."/>
            <person name="Singh A."/>
            <person name="Thomas B.C."/>
            <person name="Baker B.J."/>
            <person name="Piceno Y.M."/>
            <person name="Andersen G.L."/>
            <person name="Banfield J.F."/>
        </authorList>
    </citation>
    <scope>NUCLEOTIDE SEQUENCE [LARGE SCALE GENOMIC DNA]</scope>
    <source>
        <strain evidence="2">57_489</strain>
    </source>
</reference>
<protein>
    <submittedName>
        <fullName evidence="2">Acylphosphatase, putative</fullName>
    </submittedName>
</protein>
<accession>A0A101FS75</accession>
<dbReference type="EMBL" id="LGFT01000070">
    <property type="protein sequence ID" value="KUK43470.1"/>
    <property type="molecule type" value="Genomic_DNA"/>
</dbReference>
<evidence type="ECO:0000313" key="2">
    <source>
        <dbReference type="EMBL" id="KUK43470.1"/>
    </source>
</evidence>
<dbReference type="AlphaFoldDB" id="A0A101FS75"/>
<sequence length="61" mass="6764">MMDKNNRIQDQMLDRQDETTGEVRGLRSDLKESLDVRLDRMEADLGESVVGSGGEGQPLTA</sequence>
<feature type="compositionally biased region" description="Basic and acidic residues" evidence="1">
    <location>
        <begin position="1"/>
        <end position="18"/>
    </location>
</feature>
<evidence type="ECO:0000256" key="1">
    <source>
        <dbReference type="SAM" id="MobiDB-lite"/>
    </source>
</evidence>
<gene>
    <name evidence="2" type="ORF">XD72_2159</name>
</gene>
<name>A0A101FS75_9EURY</name>
<feature type="region of interest" description="Disordered" evidence="1">
    <location>
        <begin position="1"/>
        <end position="29"/>
    </location>
</feature>
<proteinExistence type="predicted"/>
<organism evidence="2 3">
    <name type="scientific">Methanothrix harundinacea</name>
    <dbReference type="NCBI Taxonomy" id="301375"/>
    <lineage>
        <taxon>Archaea</taxon>
        <taxon>Methanobacteriati</taxon>
        <taxon>Methanobacteriota</taxon>
        <taxon>Stenosarchaea group</taxon>
        <taxon>Methanomicrobia</taxon>
        <taxon>Methanotrichales</taxon>
        <taxon>Methanotrichaceae</taxon>
        <taxon>Methanothrix</taxon>
    </lineage>
</organism>
<evidence type="ECO:0000313" key="3">
    <source>
        <dbReference type="Proteomes" id="UP000057043"/>
    </source>
</evidence>
<comment type="caution">
    <text evidence="2">The sequence shown here is derived from an EMBL/GenBank/DDBJ whole genome shotgun (WGS) entry which is preliminary data.</text>
</comment>
<dbReference type="Proteomes" id="UP000057043">
    <property type="component" value="Unassembled WGS sequence"/>
</dbReference>